<dbReference type="EMBL" id="FWXZ01000002">
    <property type="protein sequence ID" value="SMC49405.1"/>
    <property type="molecule type" value="Genomic_DNA"/>
</dbReference>
<proteinExistence type="predicted"/>
<accession>A0AC61PJR0</accession>
<dbReference type="Proteomes" id="UP000192328">
    <property type="component" value="Unassembled WGS sequence"/>
</dbReference>
<gene>
    <name evidence="1" type="ORF">SAMN06297397_1059</name>
</gene>
<evidence type="ECO:0000313" key="2">
    <source>
        <dbReference type="Proteomes" id="UP000192328"/>
    </source>
</evidence>
<organism evidence="1 2">
    <name type="scientific">Aristaeella lactis</name>
    <dbReference type="NCBI Taxonomy" id="3046383"/>
    <lineage>
        <taxon>Bacteria</taxon>
        <taxon>Bacillati</taxon>
        <taxon>Bacillota</taxon>
        <taxon>Clostridia</taxon>
        <taxon>Eubacteriales</taxon>
        <taxon>Aristaeellaceae</taxon>
        <taxon>Aristaeella</taxon>
    </lineage>
</organism>
<comment type="caution">
    <text evidence="1">The sequence shown here is derived from an EMBL/GenBank/DDBJ whole genome shotgun (WGS) entry which is preliminary data.</text>
</comment>
<evidence type="ECO:0000313" key="1">
    <source>
        <dbReference type="EMBL" id="SMC49405.1"/>
    </source>
</evidence>
<sequence length="198" mass="22047">MDHYVTGTTIKALREKYRMTQAELAEKLCVSDKAVSKWENGRGFPDVSLLEPLGKALHISVPELLCGQTVTNTNRASNILKSRFYVCPVCGNVVFARGDAVISCCGIQLPALEAEEPDPAHRLIIERVEDEIFVSAEHPMTKEHSLSFIAYMTADRCETVVLYPEGNAEARFFYRGSGWLYACCNQHGLFRQKAAASK</sequence>
<keyword evidence="2" id="KW-1185">Reference proteome</keyword>
<name>A0AC61PJR0_9FIRM</name>
<reference evidence="1" key="1">
    <citation type="submission" date="2017-04" db="EMBL/GenBank/DDBJ databases">
        <authorList>
            <person name="Varghese N."/>
            <person name="Submissions S."/>
        </authorList>
    </citation>
    <scope>NUCLEOTIDE SEQUENCE</scope>
    <source>
        <strain evidence="1">WTE2008</strain>
    </source>
</reference>
<protein>
    <submittedName>
        <fullName evidence="1">Desulfoferrodoxin</fullName>
    </submittedName>
</protein>